<dbReference type="PANTHER" id="PTHR15598:SF5">
    <property type="entry name" value="ENHANCER OF MRNA-DECAPPING PROTEIN 4"/>
    <property type="match status" value="1"/>
</dbReference>
<dbReference type="InterPro" id="IPR015943">
    <property type="entry name" value="WD40/YVTN_repeat-like_dom_sf"/>
</dbReference>
<evidence type="ECO:0000313" key="11">
    <source>
        <dbReference type="EMBL" id="KAL1513336.1"/>
    </source>
</evidence>
<dbReference type="Gene3D" id="6.10.140.270">
    <property type="match status" value="1"/>
</dbReference>
<dbReference type="EMBL" id="JBDJPC010000002">
    <property type="protein sequence ID" value="KAL1513336.1"/>
    <property type="molecule type" value="Genomic_DNA"/>
</dbReference>
<dbReference type="InterPro" id="IPR032401">
    <property type="entry name" value="EDC4_WD40"/>
</dbReference>
<keyword evidence="12" id="KW-1185">Reference proteome</keyword>
<dbReference type="PANTHER" id="PTHR15598">
    <property type="entry name" value="ENHANCER OF MRNA-DECAPPING PROTEIN 4"/>
    <property type="match status" value="1"/>
</dbReference>
<organism evidence="11 12">
    <name type="scientific">Hypothenemus hampei</name>
    <name type="common">Coffee berry borer</name>
    <dbReference type="NCBI Taxonomy" id="57062"/>
    <lineage>
        <taxon>Eukaryota</taxon>
        <taxon>Metazoa</taxon>
        <taxon>Ecdysozoa</taxon>
        <taxon>Arthropoda</taxon>
        <taxon>Hexapoda</taxon>
        <taxon>Insecta</taxon>
        <taxon>Pterygota</taxon>
        <taxon>Neoptera</taxon>
        <taxon>Endopterygota</taxon>
        <taxon>Coleoptera</taxon>
        <taxon>Polyphaga</taxon>
        <taxon>Cucujiformia</taxon>
        <taxon>Curculionidae</taxon>
        <taxon>Scolytinae</taxon>
        <taxon>Hypothenemus</taxon>
    </lineage>
</organism>
<dbReference type="InterPro" id="IPR045152">
    <property type="entry name" value="EDC4-like"/>
</dbReference>
<evidence type="ECO:0000256" key="5">
    <source>
        <dbReference type="ARBA" id="ARBA00022737"/>
    </source>
</evidence>
<dbReference type="Gene3D" id="2.130.10.10">
    <property type="entry name" value="YVTN repeat-like/Quinoprotein amine dehydrogenase"/>
    <property type="match status" value="1"/>
</dbReference>
<evidence type="ECO:0000259" key="9">
    <source>
        <dbReference type="Pfam" id="PF16529"/>
    </source>
</evidence>
<evidence type="ECO:0000256" key="8">
    <source>
        <dbReference type="SAM" id="MobiDB-lite"/>
    </source>
</evidence>
<keyword evidence="6 7" id="KW-0175">Coiled coil</keyword>
<feature type="domain" description="Enhancer of mRNA-decapping protein 4 C-terminal" evidence="10">
    <location>
        <begin position="987"/>
        <end position="1106"/>
    </location>
</feature>
<dbReference type="Pfam" id="PF16529">
    <property type="entry name" value="Ge1_WD40"/>
    <property type="match status" value="1"/>
</dbReference>
<comment type="caution">
    <text evidence="11">The sequence shown here is derived from an EMBL/GenBank/DDBJ whole genome shotgun (WGS) entry which is preliminary data.</text>
</comment>
<evidence type="ECO:0000256" key="4">
    <source>
        <dbReference type="ARBA" id="ARBA00022574"/>
    </source>
</evidence>
<sequence>MSTTEEISPTSNIVQSIRFNGSETEYVTELYGKIVNIQCGEGNHNVGSSKVKLTDRIDYNWEFKYYHGHLVAAHINGKIIAYAMKGKDGGMIRVVHQENHAKRILIKNLKEDIKDISFSYSSTEVILGCVDCEGNILIYDIEDTANTLIYTLRLHVFHATSARQKNNFKLAWCPFVPGTDDDVDLPDDSDKMFVVLNGSKAQIYNVATLNSNYGCTEAIDPDESYEGYTEITYTSELVDASFSSDGCAIALASQDGYVQFFQLFTCEPEFNKCLHKWIPHKGKSLTSIIFVDNILEYVPQCWKFAITGAENNTELKLWSCESWNCFQTIHFLPNPKGIIPDLFLNVATDYSGNYLVVSDINNRAIYVIELQKKEKEKVISAVSLANFLVPAPFLSFHILEAGSRNMPYCYSNSTEDLYDNDDYTEYETEICVQNLKMLVIQPKKFQECNVTFQPDAIMYKGVSLTTSIEQGTELKNGDLKVEPIVEKIPELDDLQNSVTLLIQQQQNSNSKLTLLTPDDLTSPGKASKSSSIRNSLTNENTFTESAEKIVETDLAGLRTYYPEAGTISAGSSPSREVQEIFSRNNSSSGFPTQEFYNSLSNIQVQSEEEGTQKDYSAKAENNLLYQDTINWPTVKDSDAIKQIQESVSSDINKQHLETIYLRMNSLETTIKDQSLMLEQLHKDLKQLNNSVTKNANQNVVRSNAKNTEEMGKELETAMAKQHLQIAKMLENLIQLQKVKDRELQDNLIDIINQILPKAIADKIPSIVQQEVKHSVLPSLHQSMDTYRLHMETQYNHKFANMDSAIKKYLSDILSSKELLELISVGTANLITPNLEHSYKTAITKTLVPSLERVCGQMFQQINETFTRGTKEYTSSVEIYMEKQRRIQDKSKDLVSQMQAACDNLKGNSERFSDVLVVELEKQFNLLFRSIQDKLMANLKEVIVNEVKHGFKNHASLIEEGVLNAVSRSRAVTPAPHVDSHAQLMSHIQQALAKRDYAEAFQVALSAENLNLVIFVCERVDINKIFAEKCLLSQSCLLALIQQLSMELSKNTDIKLKYIQAAFLALSPNYPQTKQFIPKVLKDLRKQLTLFMQGNPPLKQMTEARLMNMAVETMLNTPSE</sequence>
<keyword evidence="4" id="KW-0853">WD repeat</keyword>
<dbReference type="Proteomes" id="UP001566132">
    <property type="component" value="Unassembled WGS sequence"/>
</dbReference>
<feature type="compositionally biased region" description="Polar residues" evidence="8">
    <location>
        <begin position="527"/>
        <end position="539"/>
    </location>
</feature>
<dbReference type="AlphaFoldDB" id="A0ABD1F6W7"/>
<dbReference type="Pfam" id="PF21289">
    <property type="entry name" value="EDC4_C"/>
    <property type="match status" value="1"/>
</dbReference>
<evidence type="ECO:0000256" key="3">
    <source>
        <dbReference type="ARBA" id="ARBA00022490"/>
    </source>
</evidence>
<protein>
    <recommendedName>
        <fullName evidence="13">Enhancer of mRNA-decapping protein 4</fullName>
    </recommendedName>
</protein>
<feature type="coiled-coil region" evidence="7">
    <location>
        <begin position="663"/>
        <end position="697"/>
    </location>
</feature>
<evidence type="ECO:0000256" key="2">
    <source>
        <dbReference type="ARBA" id="ARBA00009639"/>
    </source>
</evidence>
<comment type="subcellular location">
    <subcellularLocation>
        <location evidence="1">Cytoplasm</location>
        <location evidence="1">P-body</location>
    </subcellularLocation>
</comment>
<keyword evidence="5" id="KW-0677">Repeat</keyword>
<evidence type="ECO:0000256" key="7">
    <source>
        <dbReference type="SAM" id="Coils"/>
    </source>
</evidence>
<dbReference type="InterPro" id="IPR049404">
    <property type="entry name" value="EDC4_C"/>
</dbReference>
<proteinExistence type="inferred from homology"/>
<dbReference type="GO" id="GO:0000932">
    <property type="term" value="C:P-body"/>
    <property type="evidence" value="ECO:0007669"/>
    <property type="project" value="UniProtKB-SubCell"/>
</dbReference>
<feature type="domain" description="Enhancer of mRNA-decapping protein 4 WD40 repeat region" evidence="9">
    <location>
        <begin position="47"/>
        <end position="374"/>
    </location>
</feature>
<dbReference type="SUPFAM" id="SSF50978">
    <property type="entry name" value="WD40 repeat-like"/>
    <property type="match status" value="1"/>
</dbReference>
<evidence type="ECO:0000256" key="6">
    <source>
        <dbReference type="ARBA" id="ARBA00023054"/>
    </source>
</evidence>
<accession>A0ABD1F6W7</accession>
<evidence type="ECO:0000259" key="10">
    <source>
        <dbReference type="Pfam" id="PF21289"/>
    </source>
</evidence>
<dbReference type="Gene3D" id="1.10.220.100">
    <property type="entry name" value="conserved c-terminal region of ge- 1"/>
    <property type="match status" value="1"/>
</dbReference>
<dbReference type="InterPro" id="IPR036322">
    <property type="entry name" value="WD40_repeat_dom_sf"/>
</dbReference>
<feature type="region of interest" description="Disordered" evidence="8">
    <location>
        <begin position="513"/>
        <end position="539"/>
    </location>
</feature>
<gene>
    <name evidence="11" type="ORF">ABEB36_002757</name>
</gene>
<dbReference type="InterPro" id="IPR044938">
    <property type="entry name" value="EDC4_C_sf"/>
</dbReference>
<evidence type="ECO:0008006" key="13">
    <source>
        <dbReference type="Google" id="ProtNLM"/>
    </source>
</evidence>
<reference evidence="11 12" key="1">
    <citation type="submission" date="2024-05" db="EMBL/GenBank/DDBJ databases">
        <title>Genetic variation in Jamaican populations of the coffee berry borer (Hypothenemus hampei).</title>
        <authorList>
            <person name="Errbii M."/>
            <person name="Myrie A."/>
        </authorList>
    </citation>
    <scope>NUCLEOTIDE SEQUENCE [LARGE SCALE GENOMIC DNA]</scope>
    <source>
        <strain evidence="11">JA-Hopewell-2020-01-JO</strain>
        <tissue evidence="11">Whole body</tissue>
    </source>
</reference>
<name>A0ABD1F6W7_HYPHA</name>
<comment type="similarity">
    <text evidence="2">Belongs to the WD repeat EDC4 family.</text>
</comment>
<evidence type="ECO:0000313" key="12">
    <source>
        <dbReference type="Proteomes" id="UP001566132"/>
    </source>
</evidence>
<evidence type="ECO:0000256" key="1">
    <source>
        <dbReference type="ARBA" id="ARBA00004201"/>
    </source>
</evidence>
<keyword evidence="3" id="KW-0963">Cytoplasm</keyword>